<dbReference type="GO" id="GO:0016020">
    <property type="term" value="C:membrane"/>
    <property type="evidence" value="ECO:0007669"/>
    <property type="project" value="TreeGrafter"/>
</dbReference>
<organism evidence="6 7">
    <name type="scientific">Trichoglossum hirsutum</name>
    <dbReference type="NCBI Taxonomy" id="265104"/>
    <lineage>
        <taxon>Eukaryota</taxon>
        <taxon>Fungi</taxon>
        <taxon>Dikarya</taxon>
        <taxon>Ascomycota</taxon>
        <taxon>Pezizomycotina</taxon>
        <taxon>Geoglossomycetes</taxon>
        <taxon>Geoglossales</taxon>
        <taxon>Geoglossaceae</taxon>
        <taxon>Trichoglossum</taxon>
    </lineage>
</organism>
<dbReference type="FunFam" id="2.70.50.30:FF:000001">
    <property type="entry name" value="Rho GDP-dissociation inhibitor 1"/>
    <property type="match status" value="1"/>
</dbReference>
<proteinExistence type="inferred from homology"/>
<dbReference type="EMBL" id="JAGHQM010000320">
    <property type="protein sequence ID" value="KAH0562598.1"/>
    <property type="molecule type" value="Genomic_DNA"/>
</dbReference>
<accession>A0A9P8RRG0</accession>
<name>A0A9P8RRG0_9PEZI</name>
<comment type="subcellular location">
    <subcellularLocation>
        <location evidence="1">Cytoplasm</location>
    </subcellularLocation>
</comment>
<gene>
    <name evidence="6" type="ORF">GP486_002722</name>
</gene>
<dbReference type="AlphaFoldDB" id="A0A9P8RRG0"/>
<dbReference type="InterPro" id="IPR014756">
    <property type="entry name" value="Ig_E-set"/>
</dbReference>
<evidence type="ECO:0000256" key="2">
    <source>
        <dbReference type="ARBA" id="ARBA00009758"/>
    </source>
</evidence>
<dbReference type="PANTHER" id="PTHR10980">
    <property type="entry name" value="RHO GDP-DISSOCIATION INHIBITOR"/>
    <property type="match status" value="1"/>
</dbReference>
<protein>
    <recommendedName>
        <fullName evidence="5">Rho GDP-dissociation inhibitor</fullName>
    </recommendedName>
</protein>
<dbReference type="Pfam" id="PF02115">
    <property type="entry name" value="Rho_GDI"/>
    <property type="match status" value="1"/>
</dbReference>
<dbReference type="Proteomes" id="UP000750711">
    <property type="component" value="Unassembled WGS sequence"/>
</dbReference>
<evidence type="ECO:0000313" key="7">
    <source>
        <dbReference type="Proteomes" id="UP000750711"/>
    </source>
</evidence>
<dbReference type="GO" id="GO:0005094">
    <property type="term" value="F:Rho GDP-dissociation inhibitor activity"/>
    <property type="evidence" value="ECO:0007669"/>
    <property type="project" value="InterPro"/>
</dbReference>
<reference evidence="6" key="1">
    <citation type="submission" date="2021-03" db="EMBL/GenBank/DDBJ databases">
        <title>Comparative genomics and phylogenomic investigation of the class Geoglossomycetes provide insights into ecological specialization and systematics.</title>
        <authorList>
            <person name="Melie T."/>
            <person name="Pirro S."/>
            <person name="Miller A.N."/>
            <person name="Quandt A."/>
        </authorList>
    </citation>
    <scope>NUCLEOTIDE SEQUENCE</scope>
    <source>
        <strain evidence="6">CAQ_001_2017</strain>
    </source>
</reference>
<comment type="caution">
    <text evidence="6">The sequence shown here is derived from an EMBL/GenBank/DDBJ whole genome shotgun (WGS) entry which is preliminary data.</text>
</comment>
<dbReference type="InterPro" id="IPR024792">
    <property type="entry name" value="RhoGDI_dom_sf"/>
</dbReference>
<dbReference type="GO" id="GO:0007266">
    <property type="term" value="P:Rho protein signal transduction"/>
    <property type="evidence" value="ECO:0007669"/>
    <property type="project" value="InterPro"/>
</dbReference>
<dbReference type="SUPFAM" id="SSF81296">
    <property type="entry name" value="E set domains"/>
    <property type="match status" value="1"/>
</dbReference>
<evidence type="ECO:0000256" key="5">
    <source>
        <dbReference type="ARBA" id="ARBA00071407"/>
    </source>
</evidence>
<keyword evidence="7" id="KW-1185">Reference proteome</keyword>
<evidence type="ECO:0000256" key="3">
    <source>
        <dbReference type="ARBA" id="ARBA00022490"/>
    </source>
</evidence>
<comment type="function">
    <text evidence="4">Regulates the GDP/GTP exchange reaction of the Rho proteins by inhibiting the dissociation of GDP from them, and the subsequent binding of GTP to them.</text>
</comment>
<dbReference type="PANTHER" id="PTHR10980:SF3">
    <property type="entry name" value="LD16419P"/>
    <property type="match status" value="1"/>
</dbReference>
<evidence type="ECO:0000313" key="6">
    <source>
        <dbReference type="EMBL" id="KAH0562598.1"/>
    </source>
</evidence>
<dbReference type="InterPro" id="IPR000406">
    <property type="entry name" value="Rho_GDI"/>
</dbReference>
<evidence type="ECO:0000256" key="4">
    <source>
        <dbReference type="ARBA" id="ARBA00054143"/>
    </source>
</evidence>
<comment type="similarity">
    <text evidence="2">Belongs to the Rho GDI family.</text>
</comment>
<sequence length="201" mass="22569">MASYADDDLAPTKTEGFKLGEKKTVKEYTELDENDESLRRWKQSLGIGSGKDLSDPSDPRKAIILSLGLEAEGRPDIIIDLTAPGAVEALKKKPFAIKEGAAFRMKATFKVQHEVLSGLKYIQVVKHHHTKVRVSKDEEMIGSFSPNTNDKPSHESKFAWSNAPSGIVARTKYDVVSKFTDDDDNTHLLFEWSFEIKKSWE</sequence>
<keyword evidence="3" id="KW-0963">Cytoplasm</keyword>
<dbReference type="Gene3D" id="2.70.50.30">
    <property type="entry name" value="Coagulation Factor XIII, subunit A, domain 1"/>
    <property type="match status" value="1"/>
</dbReference>
<dbReference type="GO" id="GO:0005829">
    <property type="term" value="C:cytosol"/>
    <property type="evidence" value="ECO:0007669"/>
    <property type="project" value="TreeGrafter"/>
</dbReference>
<evidence type="ECO:0000256" key="1">
    <source>
        <dbReference type="ARBA" id="ARBA00004496"/>
    </source>
</evidence>